<keyword evidence="5" id="KW-0862">Zinc</keyword>
<comment type="catalytic activity">
    <reaction evidence="1 5">
        <text>GTP + H2O = 7,8-dihydroneopterin 3'-triphosphate + formate + H(+)</text>
        <dbReference type="Rhea" id="RHEA:17473"/>
        <dbReference type="ChEBI" id="CHEBI:15377"/>
        <dbReference type="ChEBI" id="CHEBI:15378"/>
        <dbReference type="ChEBI" id="CHEBI:15740"/>
        <dbReference type="ChEBI" id="CHEBI:37565"/>
        <dbReference type="ChEBI" id="CHEBI:58462"/>
        <dbReference type="EC" id="3.5.4.16"/>
    </reaction>
</comment>
<sequence length="176" mass="19800">MILEAIGEDPTRDGLLDTPDRVARMYAEVFSGLRQDPKEVLSARFEVGDSEIVLVRDIPFYSMCEHHLVPFYGKAHVAYVPRDGVVTGLSKLARLVEAYARRPQVQERLTNEIAQTLYEELNAEGVFVMIQAEHMCMSMRGVQKPGSSTITKARRGNLTSAQEQEVFTLLQASRQL</sequence>
<evidence type="ECO:0000256" key="1">
    <source>
        <dbReference type="ARBA" id="ARBA00001052"/>
    </source>
</evidence>
<keyword evidence="5" id="KW-0479">Metal-binding</keyword>
<dbReference type="GO" id="GO:0006729">
    <property type="term" value="P:tetrahydrobiopterin biosynthetic process"/>
    <property type="evidence" value="ECO:0007669"/>
    <property type="project" value="TreeGrafter"/>
</dbReference>
<keyword evidence="8" id="KW-1185">Reference proteome</keyword>
<dbReference type="Pfam" id="PF01227">
    <property type="entry name" value="GTP_cyclohydroI"/>
    <property type="match status" value="1"/>
</dbReference>
<evidence type="ECO:0000313" key="8">
    <source>
        <dbReference type="Proteomes" id="UP000050482"/>
    </source>
</evidence>
<feature type="binding site" evidence="5">
    <location>
        <position position="64"/>
    </location>
    <ligand>
        <name>Zn(2+)</name>
        <dbReference type="ChEBI" id="CHEBI:29105"/>
    </ligand>
</feature>
<dbReference type="FunFam" id="3.30.1130.10:FF:000001">
    <property type="entry name" value="GTP cyclohydrolase 1"/>
    <property type="match status" value="1"/>
</dbReference>
<dbReference type="Gene3D" id="1.10.286.10">
    <property type="match status" value="1"/>
</dbReference>
<dbReference type="PROSITE" id="PS00859">
    <property type="entry name" value="GTP_CYCLOHYDROL_1_1"/>
    <property type="match status" value="1"/>
</dbReference>
<protein>
    <recommendedName>
        <fullName evidence="5">GTP cyclohydrolase 1</fullName>
        <ecNumber evidence="5">3.5.4.16</ecNumber>
    </recommendedName>
    <alternativeName>
        <fullName evidence="5">GTP cyclohydrolase I</fullName>
        <shortName evidence="5">GTP-CH-I</shortName>
    </alternativeName>
</protein>
<dbReference type="GO" id="GO:0005737">
    <property type="term" value="C:cytoplasm"/>
    <property type="evidence" value="ECO:0007669"/>
    <property type="project" value="TreeGrafter"/>
</dbReference>
<dbReference type="PANTHER" id="PTHR11109:SF7">
    <property type="entry name" value="GTP CYCLOHYDROLASE 1"/>
    <property type="match status" value="1"/>
</dbReference>
<dbReference type="GO" id="GO:0046654">
    <property type="term" value="P:tetrahydrofolate biosynthetic process"/>
    <property type="evidence" value="ECO:0007669"/>
    <property type="project" value="UniProtKB-UniRule"/>
</dbReference>
<dbReference type="GO" id="GO:0005525">
    <property type="term" value="F:GTP binding"/>
    <property type="evidence" value="ECO:0007669"/>
    <property type="project" value="UniProtKB-KW"/>
</dbReference>
<evidence type="ECO:0000256" key="5">
    <source>
        <dbReference type="HAMAP-Rule" id="MF_00223"/>
    </source>
</evidence>
<dbReference type="Gene3D" id="3.30.1130.10">
    <property type="match status" value="1"/>
</dbReference>
<dbReference type="EMBL" id="LJCO01000077">
    <property type="protein sequence ID" value="KPV42465.1"/>
    <property type="molecule type" value="Genomic_DNA"/>
</dbReference>
<comment type="caution">
    <text evidence="7">The sequence shown here is derived from an EMBL/GenBank/DDBJ whole genome shotgun (WGS) entry which is preliminary data.</text>
</comment>
<dbReference type="FunFam" id="1.10.286.10:FF:000001">
    <property type="entry name" value="GTP cyclohydrolase 1"/>
    <property type="match status" value="1"/>
</dbReference>
<dbReference type="GO" id="GO:0006730">
    <property type="term" value="P:one-carbon metabolic process"/>
    <property type="evidence" value="ECO:0007669"/>
    <property type="project" value="UniProtKB-UniRule"/>
</dbReference>
<name>A0A0P9CS92_9BACL</name>
<dbReference type="STRING" id="471514.AN477_17460"/>
<evidence type="ECO:0000256" key="2">
    <source>
        <dbReference type="ARBA" id="ARBA00005080"/>
    </source>
</evidence>
<dbReference type="NCBIfam" id="NF006826">
    <property type="entry name" value="PRK09347.1-3"/>
    <property type="match status" value="1"/>
</dbReference>
<keyword evidence="5" id="KW-0547">Nucleotide-binding</keyword>
<dbReference type="AlphaFoldDB" id="A0A0P9CS92"/>
<reference evidence="7 8" key="1">
    <citation type="submission" date="2015-09" db="EMBL/GenBank/DDBJ databases">
        <title>Draft genome sequence of Alicyclobacillus ferrooxydans DSM 22381.</title>
        <authorList>
            <person name="Hemp J."/>
        </authorList>
    </citation>
    <scope>NUCLEOTIDE SEQUENCE [LARGE SCALE GENOMIC DNA]</scope>
    <source>
        <strain evidence="7 8">TC-34</strain>
    </source>
</reference>
<organism evidence="7 8">
    <name type="scientific">Alicyclobacillus ferrooxydans</name>
    <dbReference type="NCBI Taxonomy" id="471514"/>
    <lineage>
        <taxon>Bacteria</taxon>
        <taxon>Bacillati</taxon>
        <taxon>Bacillota</taxon>
        <taxon>Bacilli</taxon>
        <taxon>Bacillales</taxon>
        <taxon>Alicyclobacillaceae</taxon>
        <taxon>Alicyclobacillus</taxon>
    </lineage>
</organism>
<dbReference type="EC" id="3.5.4.16" evidence="5"/>
<keyword evidence="5" id="KW-0342">GTP-binding</keyword>
<comment type="similarity">
    <text evidence="5">Belongs to the GTP cyclohydrolase I family.</text>
</comment>
<evidence type="ECO:0000313" key="7">
    <source>
        <dbReference type="EMBL" id="KPV42465.1"/>
    </source>
</evidence>
<dbReference type="PATRIC" id="fig|471514.4.peg.4951"/>
<dbReference type="SUPFAM" id="SSF55620">
    <property type="entry name" value="Tetrahydrobiopterin biosynthesis enzymes-like"/>
    <property type="match status" value="1"/>
</dbReference>
<dbReference type="PROSITE" id="PS00860">
    <property type="entry name" value="GTP_CYCLOHYDROL_1_2"/>
    <property type="match status" value="1"/>
</dbReference>
<dbReference type="NCBIfam" id="NF006825">
    <property type="entry name" value="PRK09347.1-2"/>
    <property type="match status" value="1"/>
</dbReference>
<dbReference type="NCBIfam" id="TIGR00063">
    <property type="entry name" value="folE"/>
    <property type="match status" value="1"/>
</dbReference>
<dbReference type="Proteomes" id="UP000050482">
    <property type="component" value="Unassembled WGS sequence"/>
</dbReference>
<dbReference type="InterPro" id="IPR001474">
    <property type="entry name" value="GTP_CycHdrlase_I"/>
</dbReference>
<dbReference type="InterPro" id="IPR043134">
    <property type="entry name" value="GTP-CH-I_N"/>
</dbReference>
<dbReference type="PANTHER" id="PTHR11109">
    <property type="entry name" value="GTP CYCLOHYDROLASE I"/>
    <property type="match status" value="1"/>
</dbReference>
<dbReference type="GO" id="GO:0008270">
    <property type="term" value="F:zinc ion binding"/>
    <property type="evidence" value="ECO:0007669"/>
    <property type="project" value="UniProtKB-UniRule"/>
</dbReference>
<feature type="binding site" evidence="5">
    <location>
        <position position="136"/>
    </location>
    <ligand>
        <name>Zn(2+)</name>
        <dbReference type="ChEBI" id="CHEBI:29105"/>
    </ligand>
</feature>
<evidence type="ECO:0000256" key="4">
    <source>
        <dbReference type="ARBA" id="ARBA00022801"/>
    </source>
</evidence>
<feature type="domain" description="GTP cyclohydrolase I" evidence="6">
    <location>
        <begin position="1"/>
        <end position="166"/>
    </location>
</feature>
<dbReference type="InterPro" id="IPR018234">
    <property type="entry name" value="GTP_CycHdrlase_I_CS"/>
</dbReference>
<comment type="subunit">
    <text evidence="5">Homopolymer.</text>
</comment>
<dbReference type="InterPro" id="IPR043133">
    <property type="entry name" value="GTP-CH-I_C/QueF"/>
</dbReference>
<feature type="binding site" evidence="5">
    <location>
        <position position="67"/>
    </location>
    <ligand>
        <name>Zn(2+)</name>
        <dbReference type="ChEBI" id="CHEBI:29105"/>
    </ligand>
</feature>
<accession>A0A0P9CS92</accession>
<dbReference type="GO" id="GO:0003934">
    <property type="term" value="F:GTP cyclohydrolase I activity"/>
    <property type="evidence" value="ECO:0007669"/>
    <property type="project" value="UniProtKB-UniRule"/>
</dbReference>
<keyword evidence="4 5" id="KW-0378">Hydrolase</keyword>
<keyword evidence="3 5" id="KW-0554">One-carbon metabolism</keyword>
<evidence type="ECO:0000259" key="6">
    <source>
        <dbReference type="Pfam" id="PF01227"/>
    </source>
</evidence>
<dbReference type="HAMAP" id="MF_00223">
    <property type="entry name" value="FolE"/>
    <property type="match status" value="1"/>
</dbReference>
<gene>
    <name evidence="5" type="primary">folE</name>
    <name evidence="7" type="ORF">AN477_17460</name>
</gene>
<proteinExistence type="inferred from homology"/>
<dbReference type="InterPro" id="IPR020602">
    <property type="entry name" value="GTP_CycHdrlase_I_dom"/>
</dbReference>
<dbReference type="UniPathway" id="UPA00848">
    <property type="reaction ID" value="UER00151"/>
</dbReference>
<comment type="pathway">
    <text evidence="2 5">Cofactor biosynthesis; 7,8-dihydroneopterin triphosphate biosynthesis; 7,8-dihydroneopterin triphosphate from GTP: step 1/1.</text>
</comment>
<evidence type="ECO:0000256" key="3">
    <source>
        <dbReference type="ARBA" id="ARBA00022563"/>
    </source>
</evidence>